<evidence type="ECO:0000259" key="1">
    <source>
        <dbReference type="Pfam" id="PF18754"/>
    </source>
</evidence>
<accession>A0A1W6KEI4</accession>
<reference evidence="2 3" key="1">
    <citation type="submission" date="2017-04" db="EMBL/GenBank/DDBJ databases">
        <title>Genome Sequence of Marinobacter salarius strain SMR5 Isolated from a culture of the Diatom Skeletonema marinoi.</title>
        <authorList>
            <person name="Topel M."/>
            <person name="Pinder M.I.M."/>
            <person name="Johansson O.N."/>
            <person name="Kourtchenko O."/>
            <person name="Godhe A."/>
            <person name="Clarke A.K."/>
        </authorList>
    </citation>
    <scope>NUCLEOTIDE SEQUENCE [LARGE SCALE GENOMIC DNA]</scope>
    <source>
        <strain evidence="2 3">SMR5</strain>
    </source>
</reference>
<evidence type="ECO:0000313" key="3">
    <source>
        <dbReference type="Proteomes" id="UP000193100"/>
    </source>
</evidence>
<dbReference type="Pfam" id="PF18754">
    <property type="entry name" value="Nmad3"/>
    <property type="match status" value="1"/>
</dbReference>
<protein>
    <recommendedName>
        <fullName evidence="1">Nucleotide modification associated domain-containing protein</fullName>
    </recommendedName>
</protein>
<evidence type="ECO:0000313" key="2">
    <source>
        <dbReference type="EMBL" id="ARM85844.1"/>
    </source>
</evidence>
<dbReference type="AlphaFoldDB" id="A0A1W6KEI4"/>
<organism evidence="2 3">
    <name type="scientific">Marinobacter salarius</name>
    <dbReference type="NCBI Taxonomy" id="1420917"/>
    <lineage>
        <taxon>Bacteria</taxon>
        <taxon>Pseudomonadati</taxon>
        <taxon>Pseudomonadota</taxon>
        <taxon>Gammaproteobacteria</taxon>
        <taxon>Pseudomonadales</taxon>
        <taxon>Marinobacteraceae</taxon>
        <taxon>Marinobacter</taxon>
    </lineage>
</organism>
<gene>
    <name evidence="2" type="ORF">MARSALSMR5_03824</name>
</gene>
<proteinExistence type="predicted"/>
<dbReference type="Proteomes" id="UP000193100">
    <property type="component" value="Chromosome"/>
</dbReference>
<feature type="domain" description="Nucleotide modification associated" evidence="1">
    <location>
        <begin position="14"/>
        <end position="277"/>
    </location>
</feature>
<dbReference type="EMBL" id="CP020931">
    <property type="protein sequence ID" value="ARM85844.1"/>
    <property type="molecule type" value="Genomic_DNA"/>
</dbReference>
<dbReference type="InterPro" id="IPR041135">
    <property type="entry name" value="Nmad3"/>
</dbReference>
<sequence>MVALRSLLQNAFMKLILSRKGFDSSAGGCPSPVFPDRSFYTLPIPDSRSRITYRDIHHDGLNVGKLVADLTGNRRGGARRAHLDPDLIADAYPRETGWRPCLGQTGAAQGHLRKQQVGVGDLFLFFGLFRNVEKQGRRWQFVKQARPFHGLWGWLQIGDVYRIDELSDRDLRWARYHPHFHGQPDGGNTLYVASDALQFEGRSTGLPGAGVFGGLDERQRLTAPDAASTTQWRLPGCFYPDSADTAMSFHGNLARWSRDGDYCTLKSASRGQEFVLDTIEYPGVVSWLREIL</sequence>
<name>A0A1W6KEI4_9GAMM</name>